<evidence type="ECO:0000256" key="4">
    <source>
        <dbReference type="RuleBase" id="RU362042"/>
    </source>
</evidence>
<dbReference type="PRINTS" id="PR00727">
    <property type="entry name" value="LEADERPTASE"/>
</dbReference>
<dbReference type="GO" id="GO:0009003">
    <property type="term" value="F:signal peptidase activity"/>
    <property type="evidence" value="ECO:0007669"/>
    <property type="project" value="UniProtKB-EC"/>
</dbReference>
<dbReference type="PANTHER" id="PTHR43390:SF1">
    <property type="entry name" value="CHLOROPLAST PROCESSING PEPTIDASE"/>
    <property type="match status" value="1"/>
</dbReference>
<gene>
    <name evidence="6" type="primary">lepB</name>
    <name evidence="6" type="ORF">FYJ85_04855</name>
</gene>
<evidence type="ECO:0000259" key="5">
    <source>
        <dbReference type="Pfam" id="PF10502"/>
    </source>
</evidence>
<comment type="subcellular location">
    <subcellularLocation>
        <location evidence="4">Membrane</location>
        <topology evidence="4">Single-pass type II membrane protein</topology>
    </subcellularLocation>
</comment>
<protein>
    <recommendedName>
        <fullName evidence="2 4">Signal peptidase I</fullName>
        <ecNumber evidence="4">3.4.21.89</ecNumber>
    </recommendedName>
</protein>
<comment type="caution">
    <text evidence="6">The sequence shown here is derived from an EMBL/GenBank/DDBJ whole genome shotgun (WGS) entry which is preliminary data.</text>
</comment>
<dbReference type="InterPro" id="IPR019533">
    <property type="entry name" value="Peptidase_S26"/>
</dbReference>
<dbReference type="Gene3D" id="2.10.109.10">
    <property type="entry name" value="Umud Fragment, subunit A"/>
    <property type="match status" value="1"/>
</dbReference>
<dbReference type="NCBIfam" id="TIGR02227">
    <property type="entry name" value="sigpep_I_bact"/>
    <property type="match status" value="1"/>
</dbReference>
<comment type="catalytic activity">
    <reaction evidence="4">
        <text>Cleavage of hydrophobic, N-terminal signal or leader sequences from secreted and periplasmic proteins.</text>
        <dbReference type="EC" id="3.4.21.89"/>
    </reaction>
</comment>
<dbReference type="InterPro" id="IPR000223">
    <property type="entry name" value="Pept_S26A_signal_pept_1"/>
</dbReference>
<feature type="active site" evidence="3">
    <location>
        <position position="37"/>
    </location>
</feature>
<evidence type="ECO:0000256" key="2">
    <source>
        <dbReference type="ARBA" id="ARBA00019232"/>
    </source>
</evidence>
<evidence type="ECO:0000256" key="3">
    <source>
        <dbReference type="PIRSR" id="PIRSR600223-1"/>
    </source>
</evidence>
<dbReference type="InterPro" id="IPR036286">
    <property type="entry name" value="LexA/Signal_pep-like_sf"/>
</dbReference>
<dbReference type="GO" id="GO:0004252">
    <property type="term" value="F:serine-type endopeptidase activity"/>
    <property type="evidence" value="ECO:0007669"/>
    <property type="project" value="InterPro"/>
</dbReference>
<accession>A0A844G0E6</accession>
<keyword evidence="7" id="KW-1185">Reference proteome</keyword>
<evidence type="ECO:0000313" key="6">
    <source>
        <dbReference type="EMBL" id="MST96375.1"/>
    </source>
</evidence>
<dbReference type="CDD" id="cd06530">
    <property type="entry name" value="S26_SPase_I"/>
    <property type="match status" value="1"/>
</dbReference>
<dbReference type="Pfam" id="PF10502">
    <property type="entry name" value="Peptidase_S26"/>
    <property type="match status" value="1"/>
</dbReference>
<dbReference type="EMBL" id="VUNS01000003">
    <property type="protein sequence ID" value="MST96375.1"/>
    <property type="molecule type" value="Genomic_DNA"/>
</dbReference>
<evidence type="ECO:0000313" key="7">
    <source>
        <dbReference type="Proteomes" id="UP000435649"/>
    </source>
</evidence>
<comment type="similarity">
    <text evidence="1 4">Belongs to the peptidase S26 family.</text>
</comment>
<evidence type="ECO:0000256" key="1">
    <source>
        <dbReference type="ARBA" id="ARBA00009370"/>
    </source>
</evidence>
<dbReference type="GO" id="GO:0006465">
    <property type="term" value="P:signal peptide processing"/>
    <property type="evidence" value="ECO:0007669"/>
    <property type="project" value="InterPro"/>
</dbReference>
<dbReference type="SUPFAM" id="SSF51306">
    <property type="entry name" value="LexA/Signal peptidase"/>
    <property type="match status" value="1"/>
</dbReference>
<sequence>MMDKKKKRLLILAAFGVLLIGAAAFSPYRLIIVSGESMSPTYHSGRLLLGRKQLFCRNIPFRRGEVVLFRHENETCLKRIYALPGDEVVIFRLDEGFNLLVQTADYIRYYRLAEEIGQARIDRFEVPEGELFLLGDAPQISLDSRDFGPVPQSAVIARIPAER</sequence>
<dbReference type="GO" id="GO:0016020">
    <property type="term" value="C:membrane"/>
    <property type="evidence" value="ECO:0007669"/>
    <property type="project" value="UniProtKB-SubCell"/>
</dbReference>
<dbReference type="Proteomes" id="UP000435649">
    <property type="component" value="Unassembled WGS sequence"/>
</dbReference>
<proteinExistence type="inferred from homology"/>
<name>A0A844G0E6_9BACT</name>
<organism evidence="6 7">
    <name type="scientific">Victivallis lenta</name>
    <dbReference type="NCBI Taxonomy" id="2606640"/>
    <lineage>
        <taxon>Bacteria</taxon>
        <taxon>Pseudomonadati</taxon>
        <taxon>Lentisphaerota</taxon>
        <taxon>Lentisphaeria</taxon>
        <taxon>Victivallales</taxon>
        <taxon>Victivallaceae</taxon>
        <taxon>Victivallis</taxon>
    </lineage>
</organism>
<dbReference type="EC" id="3.4.21.89" evidence="4"/>
<keyword evidence="4 6" id="KW-0378">Hydrolase</keyword>
<dbReference type="PANTHER" id="PTHR43390">
    <property type="entry name" value="SIGNAL PEPTIDASE I"/>
    <property type="match status" value="1"/>
</dbReference>
<keyword evidence="4" id="KW-0645">Protease</keyword>
<feature type="active site" evidence="3">
    <location>
        <position position="78"/>
    </location>
</feature>
<reference evidence="6 7" key="1">
    <citation type="submission" date="2019-08" db="EMBL/GenBank/DDBJ databases">
        <title>In-depth cultivation of the pig gut microbiome towards novel bacterial diversity and tailored functional studies.</title>
        <authorList>
            <person name="Wylensek D."/>
            <person name="Hitch T.C.A."/>
            <person name="Clavel T."/>
        </authorList>
    </citation>
    <scope>NUCLEOTIDE SEQUENCE [LARGE SCALE GENOMIC DNA]</scope>
    <source>
        <strain evidence="6 7">BBE-744-WT-12</strain>
    </source>
</reference>
<feature type="domain" description="Peptidase S26" evidence="5">
    <location>
        <begin position="11"/>
        <end position="159"/>
    </location>
</feature>
<dbReference type="RefSeq" id="WP_106053837.1">
    <property type="nucleotide sequence ID" value="NZ_CALXOB010000023.1"/>
</dbReference>
<dbReference type="AlphaFoldDB" id="A0A844G0E6"/>